<dbReference type="GO" id="GO:0016020">
    <property type="term" value="C:membrane"/>
    <property type="evidence" value="ECO:0007669"/>
    <property type="project" value="UniProtKB-SubCell"/>
</dbReference>
<dbReference type="SMART" id="SM00388">
    <property type="entry name" value="HisKA"/>
    <property type="match status" value="1"/>
</dbReference>
<feature type="transmembrane region" description="Helical" evidence="10">
    <location>
        <begin position="12"/>
        <end position="36"/>
    </location>
</feature>
<dbReference type="InterPro" id="IPR050398">
    <property type="entry name" value="HssS/ArlS-like"/>
</dbReference>
<dbReference type="SUPFAM" id="SSF55874">
    <property type="entry name" value="ATPase domain of HSP90 chaperone/DNA topoisomerase II/histidine kinase"/>
    <property type="match status" value="1"/>
</dbReference>
<dbReference type="InterPro" id="IPR005467">
    <property type="entry name" value="His_kinase_dom"/>
</dbReference>
<dbReference type="Pfam" id="PF02518">
    <property type="entry name" value="HATPase_c"/>
    <property type="match status" value="1"/>
</dbReference>
<evidence type="ECO:0000256" key="3">
    <source>
        <dbReference type="ARBA" id="ARBA00012438"/>
    </source>
</evidence>
<organism evidence="12 13">
    <name type="scientific">Sphingobacterium psychroaquaticum</name>
    <dbReference type="NCBI Taxonomy" id="561061"/>
    <lineage>
        <taxon>Bacteria</taxon>
        <taxon>Pseudomonadati</taxon>
        <taxon>Bacteroidota</taxon>
        <taxon>Sphingobacteriia</taxon>
        <taxon>Sphingobacteriales</taxon>
        <taxon>Sphingobacteriaceae</taxon>
        <taxon>Sphingobacterium</taxon>
    </lineage>
</organism>
<evidence type="ECO:0000256" key="1">
    <source>
        <dbReference type="ARBA" id="ARBA00000085"/>
    </source>
</evidence>
<evidence type="ECO:0000313" key="12">
    <source>
        <dbReference type="EMBL" id="SMG31485.1"/>
    </source>
</evidence>
<gene>
    <name evidence="12" type="ORF">SAMN05660862_2182</name>
</gene>
<dbReference type="InterPro" id="IPR036890">
    <property type="entry name" value="HATPase_C_sf"/>
</dbReference>
<dbReference type="InterPro" id="IPR036097">
    <property type="entry name" value="HisK_dim/P_sf"/>
</dbReference>
<keyword evidence="9 10" id="KW-0472">Membrane</keyword>
<sequence length="435" mass="50997">MKNLLTKTLTPFTIYAFIVLAASIPVYFFLVDWIWINELDENNQLIAQRVEIEFNEQKINTEKLKESIDFWNEIQPGTHIDYIEKPLAKDSTYSIYRQNPYYEKFGGDKVNRFRGYITTIQINDQHFALTVETNVEETEETVGYIAVVTLLFFIVLVLGFWLMNKRLSKQIWKPFHRTLDRLKDFQLNNQKQLTFEKTDIKEFHELHVALEKLISQSLRTYQSQKEFTENASHELQTPLAILKQKLDLFLQDKQLTEEQYTLVEDMQYSLSRAARLNKNLLLLTKIENEQFQTKKPIDPGPIVEETIDMFQDFIEGKVLQIQFDIQGIPAIKGDSYLFEILIQNLLINAIRHAQPSSTIVIILNETTLSVSNGGTQALDDKQLFKRFAKQHDNRQGAGLGLAIAYEICQYNHWQLSYTYSQKRHQFTITFFPQII</sequence>
<protein>
    <recommendedName>
        <fullName evidence="3">histidine kinase</fullName>
        <ecNumber evidence="3">2.7.13.3</ecNumber>
    </recommendedName>
</protein>
<dbReference type="GO" id="GO:0000155">
    <property type="term" value="F:phosphorelay sensor kinase activity"/>
    <property type="evidence" value="ECO:0007669"/>
    <property type="project" value="InterPro"/>
</dbReference>
<dbReference type="AlphaFoldDB" id="A0A1X7JUV5"/>
<dbReference type="SMART" id="SM00387">
    <property type="entry name" value="HATPase_c"/>
    <property type="match status" value="1"/>
</dbReference>
<keyword evidence="8 10" id="KW-1133">Transmembrane helix</keyword>
<comment type="subcellular location">
    <subcellularLocation>
        <location evidence="2">Membrane</location>
        <topology evidence="2">Multi-pass membrane protein</topology>
    </subcellularLocation>
</comment>
<dbReference type="InterPro" id="IPR003594">
    <property type="entry name" value="HATPase_dom"/>
</dbReference>
<dbReference type="PROSITE" id="PS50109">
    <property type="entry name" value="HIS_KIN"/>
    <property type="match status" value="1"/>
</dbReference>
<feature type="transmembrane region" description="Helical" evidence="10">
    <location>
        <begin position="142"/>
        <end position="163"/>
    </location>
</feature>
<dbReference type="RefSeq" id="WP_085472903.1">
    <property type="nucleotide sequence ID" value="NZ_FXAU01000003.1"/>
</dbReference>
<dbReference type="OrthoDB" id="1522504at2"/>
<evidence type="ECO:0000256" key="7">
    <source>
        <dbReference type="ARBA" id="ARBA00022777"/>
    </source>
</evidence>
<dbReference type="Gene3D" id="3.30.565.10">
    <property type="entry name" value="Histidine kinase-like ATPase, C-terminal domain"/>
    <property type="match status" value="1"/>
</dbReference>
<dbReference type="EC" id="2.7.13.3" evidence="3"/>
<keyword evidence="6 10" id="KW-0812">Transmembrane</keyword>
<dbReference type="STRING" id="561061.SAMN05660862_2182"/>
<proteinExistence type="predicted"/>
<dbReference type="SUPFAM" id="SSF47384">
    <property type="entry name" value="Homodimeric domain of signal transducing histidine kinase"/>
    <property type="match status" value="1"/>
</dbReference>
<evidence type="ECO:0000256" key="10">
    <source>
        <dbReference type="SAM" id="Phobius"/>
    </source>
</evidence>
<accession>A0A1X7JUV5</accession>
<dbReference type="EMBL" id="FXAU01000003">
    <property type="protein sequence ID" value="SMG31485.1"/>
    <property type="molecule type" value="Genomic_DNA"/>
</dbReference>
<evidence type="ECO:0000256" key="5">
    <source>
        <dbReference type="ARBA" id="ARBA00022679"/>
    </source>
</evidence>
<evidence type="ECO:0000256" key="8">
    <source>
        <dbReference type="ARBA" id="ARBA00022989"/>
    </source>
</evidence>
<evidence type="ECO:0000313" key="13">
    <source>
        <dbReference type="Proteomes" id="UP000192980"/>
    </source>
</evidence>
<evidence type="ECO:0000256" key="9">
    <source>
        <dbReference type="ARBA" id="ARBA00023136"/>
    </source>
</evidence>
<evidence type="ECO:0000259" key="11">
    <source>
        <dbReference type="PROSITE" id="PS50109"/>
    </source>
</evidence>
<keyword evidence="5" id="KW-0808">Transferase</keyword>
<reference evidence="12 13" key="1">
    <citation type="submission" date="2017-04" db="EMBL/GenBank/DDBJ databases">
        <authorList>
            <person name="Afonso C.L."/>
            <person name="Miller P.J."/>
            <person name="Scott M.A."/>
            <person name="Spackman E."/>
            <person name="Goraichik I."/>
            <person name="Dimitrov K.M."/>
            <person name="Suarez D.L."/>
            <person name="Swayne D.E."/>
        </authorList>
    </citation>
    <scope>NUCLEOTIDE SEQUENCE [LARGE SCALE GENOMIC DNA]</scope>
    <source>
        <strain evidence="12 13">DSM 22418</strain>
    </source>
</reference>
<dbReference type="Gene3D" id="1.10.287.130">
    <property type="match status" value="1"/>
</dbReference>
<keyword evidence="7 12" id="KW-0418">Kinase</keyword>
<evidence type="ECO:0000256" key="6">
    <source>
        <dbReference type="ARBA" id="ARBA00022692"/>
    </source>
</evidence>
<keyword evidence="4" id="KW-0597">Phosphoprotein</keyword>
<name>A0A1X7JUV5_9SPHI</name>
<dbReference type="PANTHER" id="PTHR45528">
    <property type="entry name" value="SENSOR HISTIDINE KINASE CPXA"/>
    <property type="match status" value="1"/>
</dbReference>
<feature type="domain" description="Histidine kinase" evidence="11">
    <location>
        <begin position="230"/>
        <end position="434"/>
    </location>
</feature>
<evidence type="ECO:0000256" key="2">
    <source>
        <dbReference type="ARBA" id="ARBA00004141"/>
    </source>
</evidence>
<keyword evidence="13" id="KW-1185">Reference proteome</keyword>
<dbReference type="CDD" id="cd00082">
    <property type="entry name" value="HisKA"/>
    <property type="match status" value="1"/>
</dbReference>
<dbReference type="Proteomes" id="UP000192980">
    <property type="component" value="Unassembled WGS sequence"/>
</dbReference>
<evidence type="ECO:0000256" key="4">
    <source>
        <dbReference type="ARBA" id="ARBA00022553"/>
    </source>
</evidence>
<dbReference type="Pfam" id="PF00512">
    <property type="entry name" value="HisKA"/>
    <property type="match status" value="1"/>
</dbReference>
<dbReference type="InterPro" id="IPR003661">
    <property type="entry name" value="HisK_dim/P_dom"/>
</dbReference>
<comment type="catalytic activity">
    <reaction evidence="1">
        <text>ATP + protein L-histidine = ADP + protein N-phospho-L-histidine.</text>
        <dbReference type="EC" id="2.7.13.3"/>
    </reaction>
</comment>
<dbReference type="PANTHER" id="PTHR45528:SF12">
    <property type="entry name" value="SENSOR HISTIDINE KINASE ARSS"/>
    <property type="match status" value="1"/>
</dbReference>